<keyword evidence="7" id="KW-1185">Reference proteome</keyword>
<evidence type="ECO:0000313" key="7">
    <source>
        <dbReference type="Proteomes" id="UP000001930"/>
    </source>
</evidence>
<dbReference type="GeneID" id="45119571"/>
<dbReference type="Proteomes" id="UP000001930">
    <property type="component" value="Chromosome II"/>
</dbReference>
<dbReference type="EMBL" id="CP000085">
    <property type="protein sequence ID" value="ABC35165.1"/>
    <property type="molecule type" value="Genomic_DNA"/>
</dbReference>
<dbReference type="FunFam" id="1.10.10.10:FF:000001">
    <property type="entry name" value="LysR family transcriptional regulator"/>
    <property type="match status" value="1"/>
</dbReference>
<proteinExistence type="inferred from homology"/>
<feature type="domain" description="HTH lysR-type" evidence="5">
    <location>
        <begin position="1"/>
        <end position="58"/>
    </location>
</feature>
<dbReference type="PROSITE" id="PS50931">
    <property type="entry name" value="HTH_LYSR"/>
    <property type="match status" value="1"/>
</dbReference>
<evidence type="ECO:0000259" key="5">
    <source>
        <dbReference type="PROSITE" id="PS50931"/>
    </source>
</evidence>
<dbReference type="InterPro" id="IPR058163">
    <property type="entry name" value="LysR-type_TF_proteobact-type"/>
</dbReference>
<gene>
    <name evidence="6" type="ordered locus">BTH_II2157</name>
</gene>
<dbReference type="GO" id="GO:0003700">
    <property type="term" value="F:DNA-binding transcription factor activity"/>
    <property type="evidence" value="ECO:0007669"/>
    <property type="project" value="InterPro"/>
</dbReference>
<keyword evidence="2" id="KW-0805">Transcription regulation</keyword>
<sequence length="296" mass="33090">MDLNDVRIFVGVVQTGSLSGAAARLEMPLPTVSRRIRALEKQLRVQLLERTARGTRLTEAGTRLYEHASRGVEILAEGEQAVVSDQARLKGRLRLSLPPAFEAWWELLSAFQKRYPDIRVHAYATERRVDLIEDGIDVALRVGAIAHEAMVARALLAYRHVLVASPSLVDALGIPEVPDDLHRFPCAIWSSAANFSRGWRLGDRTFEPDAALSTNDYMHLRSRAIAGEVVTELPPFLAAEPIRQGRLTALLCAYPLPEQHVNLLYPSHRHPSAIVRAYLEFCQSQVAWLEHVCAIR</sequence>
<dbReference type="HOGENOM" id="CLU_039613_16_2_4"/>
<dbReference type="InterPro" id="IPR005119">
    <property type="entry name" value="LysR_subst-bd"/>
</dbReference>
<keyword evidence="3" id="KW-0238">DNA-binding</keyword>
<evidence type="ECO:0000256" key="4">
    <source>
        <dbReference type="ARBA" id="ARBA00023163"/>
    </source>
</evidence>
<dbReference type="CDD" id="cd08422">
    <property type="entry name" value="PBP2_CrgA_like"/>
    <property type="match status" value="1"/>
</dbReference>
<dbReference type="InterPro" id="IPR036390">
    <property type="entry name" value="WH_DNA-bd_sf"/>
</dbReference>
<dbReference type="GO" id="GO:0043565">
    <property type="term" value="F:sequence-specific DNA binding"/>
    <property type="evidence" value="ECO:0007669"/>
    <property type="project" value="TreeGrafter"/>
</dbReference>
<dbReference type="Pfam" id="PF00126">
    <property type="entry name" value="HTH_1"/>
    <property type="match status" value="1"/>
</dbReference>
<organism evidence="6 7">
    <name type="scientific">Burkholderia thailandensis (strain ATCC 700388 / DSM 13276 / CCUG 48851 / CIP 106301 / E264)</name>
    <dbReference type="NCBI Taxonomy" id="271848"/>
    <lineage>
        <taxon>Bacteria</taxon>
        <taxon>Pseudomonadati</taxon>
        <taxon>Pseudomonadota</taxon>
        <taxon>Betaproteobacteria</taxon>
        <taxon>Burkholderiales</taxon>
        <taxon>Burkholderiaceae</taxon>
        <taxon>Burkholderia</taxon>
        <taxon>pseudomallei group</taxon>
    </lineage>
</organism>
<dbReference type="SUPFAM" id="SSF53850">
    <property type="entry name" value="Periplasmic binding protein-like II"/>
    <property type="match status" value="1"/>
</dbReference>
<dbReference type="SUPFAM" id="SSF46785">
    <property type="entry name" value="Winged helix' DNA-binding domain"/>
    <property type="match status" value="1"/>
</dbReference>
<dbReference type="Gene3D" id="3.40.190.290">
    <property type="match status" value="1"/>
</dbReference>
<dbReference type="RefSeq" id="WP_009894139.1">
    <property type="nucleotide sequence ID" value="NC_007650.1"/>
</dbReference>
<dbReference type="InterPro" id="IPR000847">
    <property type="entry name" value="LysR_HTH_N"/>
</dbReference>
<evidence type="ECO:0000256" key="2">
    <source>
        <dbReference type="ARBA" id="ARBA00023015"/>
    </source>
</evidence>
<dbReference type="Pfam" id="PF03466">
    <property type="entry name" value="LysR_substrate"/>
    <property type="match status" value="1"/>
</dbReference>
<dbReference type="PANTHER" id="PTHR30537">
    <property type="entry name" value="HTH-TYPE TRANSCRIPTIONAL REGULATOR"/>
    <property type="match status" value="1"/>
</dbReference>
<dbReference type="KEGG" id="bte:BTH_II2157"/>
<keyword evidence="4" id="KW-0804">Transcription</keyword>
<dbReference type="PANTHER" id="PTHR30537:SF5">
    <property type="entry name" value="HTH-TYPE TRANSCRIPTIONAL ACTIVATOR TTDR-RELATED"/>
    <property type="match status" value="1"/>
</dbReference>
<dbReference type="Gene3D" id="1.10.10.10">
    <property type="entry name" value="Winged helix-like DNA-binding domain superfamily/Winged helix DNA-binding domain"/>
    <property type="match status" value="1"/>
</dbReference>
<dbReference type="InterPro" id="IPR036388">
    <property type="entry name" value="WH-like_DNA-bd_sf"/>
</dbReference>
<name>Q2T3A4_BURTA</name>
<reference evidence="6 7" key="1">
    <citation type="journal article" date="2005" name="BMC Genomics">
        <title>Bacterial genome adaptation to niches: divergence of the potential virulence genes in three Burkholderia species of different survival strategies.</title>
        <authorList>
            <person name="Kim H.S."/>
            <person name="Schell M.A."/>
            <person name="Yu Y."/>
            <person name="Ulrich R.L."/>
            <person name="Sarria S.H."/>
            <person name="Nierman W.C."/>
            <person name="DeShazer D."/>
        </authorList>
    </citation>
    <scope>NUCLEOTIDE SEQUENCE [LARGE SCALE GENOMIC DNA]</scope>
    <source>
        <strain evidence="7">ATCC 700388 / DSM 13276 / CCUG 48851 / CIP 106301 / E264</strain>
    </source>
</reference>
<dbReference type="AlphaFoldDB" id="Q2T3A4"/>
<dbReference type="GO" id="GO:0006351">
    <property type="term" value="P:DNA-templated transcription"/>
    <property type="evidence" value="ECO:0007669"/>
    <property type="project" value="TreeGrafter"/>
</dbReference>
<evidence type="ECO:0000256" key="3">
    <source>
        <dbReference type="ARBA" id="ARBA00023125"/>
    </source>
</evidence>
<comment type="similarity">
    <text evidence="1">Belongs to the LysR transcriptional regulatory family.</text>
</comment>
<evidence type="ECO:0000256" key="1">
    <source>
        <dbReference type="ARBA" id="ARBA00009437"/>
    </source>
</evidence>
<accession>Q2T3A4</accession>
<protein>
    <submittedName>
        <fullName evidence="6">Transcriptional regulator</fullName>
    </submittedName>
</protein>
<evidence type="ECO:0000313" key="6">
    <source>
        <dbReference type="EMBL" id="ABC35165.1"/>
    </source>
</evidence>